<sequence>LEACIERTPDILVEELRDELGRCCGTWTSHSTIIRTLQRLGWTRKKVRTAC</sequence>
<feature type="non-terminal residue" evidence="1">
    <location>
        <position position="1"/>
    </location>
</feature>
<evidence type="ECO:0000313" key="1">
    <source>
        <dbReference type="EMBL" id="KZV82863.1"/>
    </source>
</evidence>
<reference evidence="1 2" key="1">
    <citation type="journal article" date="2016" name="Mol. Biol. Evol.">
        <title>Comparative Genomics of Early-Diverging Mushroom-Forming Fungi Provides Insights into the Origins of Lignocellulose Decay Capabilities.</title>
        <authorList>
            <person name="Nagy L.G."/>
            <person name="Riley R."/>
            <person name="Tritt A."/>
            <person name="Adam C."/>
            <person name="Daum C."/>
            <person name="Floudas D."/>
            <person name="Sun H."/>
            <person name="Yadav J.S."/>
            <person name="Pangilinan J."/>
            <person name="Larsson K.H."/>
            <person name="Matsuura K."/>
            <person name="Barry K."/>
            <person name="Labutti K."/>
            <person name="Kuo R."/>
            <person name="Ohm R.A."/>
            <person name="Bhattacharya S.S."/>
            <person name="Shirouzu T."/>
            <person name="Yoshinaga Y."/>
            <person name="Martin F.M."/>
            <person name="Grigoriev I.V."/>
            <person name="Hibbett D.S."/>
        </authorList>
    </citation>
    <scope>NUCLEOTIDE SEQUENCE [LARGE SCALE GENOMIC DNA]</scope>
    <source>
        <strain evidence="1 2">HHB12029</strain>
    </source>
</reference>
<dbReference type="OrthoDB" id="3203937at2759"/>
<accession>A0A165CPN7</accession>
<evidence type="ECO:0000313" key="2">
    <source>
        <dbReference type="Proteomes" id="UP000077266"/>
    </source>
</evidence>
<proteinExistence type="predicted"/>
<organism evidence="1 2">
    <name type="scientific">Exidia glandulosa HHB12029</name>
    <dbReference type="NCBI Taxonomy" id="1314781"/>
    <lineage>
        <taxon>Eukaryota</taxon>
        <taxon>Fungi</taxon>
        <taxon>Dikarya</taxon>
        <taxon>Basidiomycota</taxon>
        <taxon>Agaricomycotina</taxon>
        <taxon>Agaricomycetes</taxon>
        <taxon>Auriculariales</taxon>
        <taxon>Exidiaceae</taxon>
        <taxon>Exidia</taxon>
    </lineage>
</organism>
<dbReference type="Proteomes" id="UP000077266">
    <property type="component" value="Unassembled WGS sequence"/>
</dbReference>
<dbReference type="AlphaFoldDB" id="A0A165CPN7"/>
<evidence type="ECO:0008006" key="3">
    <source>
        <dbReference type="Google" id="ProtNLM"/>
    </source>
</evidence>
<name>A0A165CPN7_EXIGL</name>
<dbReference type="InParanoid" id="A0A165CPN7"/>
<keyword evidence="2" id="KW-1185">Reference proteome</keyword>
<protein>
    <recommendedName>
        <fullName evidence="3">Winged helix-turn helix domain-containing protein</fullName>
    </recommendedName>
</protein>
<feature type="non-terminal residue" evidence="1">
    <location>
        <position position="51"/>
    </location>
</feature>
<dbReference type="EMBL" id="KV426300">
    <property type="protein sequence ID" value="KZV82863.1"/>
    <property type="molecule type" value="Genomic_DNA"/>
</dbReference>
<gene>
    <name evidence="1" type="ORF">EXIGLDRAFT_590607</name>
</gene>